<dbReference type="PANTHER" id="PTHR11127:SF2">
    <property type="entry name" value="LARGE RIBOSOMAL SUBUNIT PROTEIN EL14"/>
    <property type="match status" value="1"/>
</dbReference>
<dbReference type="Gene3D" id="6.10.250.2270">
    <property type="match status" value="1"/>
</dbReference>
<dbReference type="InterPro" id="IPR008991">
    <property type="entry name" value="Translation_prot_SH3-like_sf"/>
</dbReference>
<evidence type="ECO:0000313" key="8">
    <source>
        <dbReference type="EMBL" id="ELU36735.1"/>
    </source>
</evidence>
<comment type="subcellular location">
    <subcellularLocation>
        <location evidence="2">Cytoplasm</location>
    </subcellularLocation>
</comment>
<dbReference type="InterPro" id="IPR002784">
    <property type="entry name" value="Ribosomal_eL14_dom"/>
</dbReference>
<dbReference type="Gene3D" id="2.30.30.30">
    <property type="match status" value="1"/>
</dbReference>
<keyword evidence="9" id="KW-1185">Reference proteome</keyword>
<protein>
    <submittedName>
        <fullName evidence="8">Ribosomal l14 domain-containing protein</fullName>
    </submittedName>
</protein>
<dbReference type="AlphaFoldDB" id="L8WFJ7"/>
<dbReference type="OrthoDB" id="1875589at2759"/>
<dbReference type="InterPro" id="IPR005824">
    <property type="entry name" value="KOW"/>
</dbReference>
<evidence type="ECO:0000313" key="9">
    <source>
        <dbReference type="Proteomes" id="UP000011668"/>
    </source>
</evidence>
<dbReference type="OMA" id="SINTDTH"/>
<keyword evidence="4" id="KW-0963">Cytoplasm</keyword>
<dbReference type="PANTHER" id="PTHR11127">
    <property type="entry name" value="60S RIBOSOMAL PROTEIN L14"/>
    <property type="match status" value="1"/>
</dbReference>
<name>L8WFJ7_THACA</name>
<dbReference type="Proteomes" id="UP000011668">
    <property type="component" value="Unassembled WGS sequence"/>
</dbReference>
<dbReference type="HOGENOM" id="CLU_1305614_0_0_1"/>
<dbReference type="CDD" id="cd23702">
    <property type="entry name" value="eL14"/>
    <property type="match status" value="1"/>
</dbReference>
<dbReference type="Pfam" id="PF00467">
    <property type="entry name" value="KOW"/>
    <property type="match status" value="1"/>
</dbReference>
<dbReference type="EMBL" id="AFRT01003099">
    <property type="protein sequence ID" value="ELU36735.1"/>
    <property type="molecule type" value="Genomic_DNA"/>
</dbReference>
<dbReference type="SMART" id="SM00739">
    <property type="entry name" value="KOW"/>
    <property type="match status" value="1"/>
</dbReference>
<comment type="similarity">
    <text evidence="3">Belongs to the eukaryotic ribosomal protein eL14 family.</text>
</comment>
<reference evidence="8 9" key="1">
    <citation type="journal article" date="2013" name="Nat. Commun.">
        <title>The evolution and pathogenic mechanisms of the rice sheath blight pathogen.</title>
        <authorList>
            <person name="Zheng A."/>
            <person name="Lin R."/>
            <person name="Xu L."/>
            <person name="Qin P."/>
            <person name="Tang C."/>
            <person name="Ai P."/>
            <person name="Zhang D."/>
            <person name="Liu Y."/>
            <person name="Sun Z."/>
            <person name="Feng H."/>
            <person name="Wang Y."/>
            <person name="Chen Y."/>
            <person name="Liang X."/>
            <person name="Fu R."/>
            <person name="Li Q."/>
            <person name="Zhang J."/>
            <person name="Yu X."/>
            <person name="Xie Z."/>
            <person name="Ding L."/>
            <person name="Guan P."/>
            <person name="Tang J."/>
            <person name="Liang Y."/>
            <person name="Wang S."/>
            <person name="Deng Q."/>
            <person name="Li S."/>
            <person name="Zhu J."/>
            <person name="Wang L."/>
            <person name="Liu H."/>
            <person name="Li P."/>
        </authorList>
    </citation>
    <scope>NUCLEOTIDE SEQUENCE [LARGE SCALE GENOMIC DNA]</scope>
    <source>
        <strain evidence="9">AG-1 IA</strain>
    </source>
</reference>
<dbReference type="GO" id="GO:0006412">
    <property type="term" value="P:translation"/>
    <property type="evidence" value="ECO:0007669"/>
    <property type="project" value="InterPro"/>
</dbReference>
<evidence type="ECO:0000256" key="5">
    <source>
        <dbReference type="ARBA" id="ARBA00022980"/>
    </source>
</evidence>
<proteinExistence type="inferred from homology"/>
<dbReference type="GO" id="GO:0003735">
    <property type="term" value="F:structural constituent of ribosome"/>
    <property type="evidence" value="ECO:0007669"/>
    <property type="project" value="InterPro"/>
</dbReference>
<dbReference type="STRING" id="983506.L8WFJ7"/>
<gene>
    <name evidence="8" type="ORF">AG1IA_09238</name>
</gene>
<comment type="function">
    <text evidence="1">Component of the ribosome, a large ribonucleoprotein complex responsible for the synthesis of proteins in the cell. The small ribosomal subunit (SSU) binds messenger RNAs (mRNAs) and translates the encoded message by selecting cognate aminoacyl-transfer RNA (tRNA) molecules. The large subunit (LSU) contains the ribosomal catalytic site termed the peptidyl transferase center (PTC), which catalyzes the formation of peptide bonds, thereby polymerizing the amino acids delivered by tRNAs into a polypeptide chain. The nascent polypeptides leave the ribosome through a tunnel in the LSU and interact with protein factors that function in enzymatic processing, targeting, and the membrane insertion of nascent chains at the exit of the ribosomal tunnel.</text>
</comment>
<dbReference type="SUPFAM" id="SSF50104">
    <property type="entry name" value="Translation proteins SH3-like domain"/>
    <property type="match status" value="1"/>
</dbReference>
<evidence type="ECO:0000256" key="1">
    <source>
        <dbReference type="ARBA" id="ARBA00004021"/>
    </source>
</evidence>
<evidence type="ECO:0000256" key="3">
    <source>
        <dbReference type="ARBA" id="ARBA00006592"/>
    </source>
</evidence>
<comment type="caution">
    <text evidence="8">The sequence shown here is derived from an EMBL/GenBank/DDBJ whole genome shotgun (WGS) entry which is preliminary data.</text>
</comment>
<sequence>MPAPSTFKRFVEVGRVVLVTSGPSEGKIATVVEIIDHNRAIIDGPTSGVPRQAFQYRHLVLTPFTVKGLPRGAGSGAVKKYVEKADIVAKWDASSWAKKRASVSKRRSLNDFERFSVLVYKKQRRDAARKSLAKAKKSAHVTKISASLIPAPACLTRQDKGDDHVDTGAEYRPLPFFSVPIVHGICPISDIIDLMSRSYLAIVRALSGLGQ</sequence>
<dbReference type="FunFam" id="2.30.30.30:FF:000030">
    <property type="entry name" value="60S ribosomal protein L14"/>
    <property type="match status" value="1"/>
</dbReference>
<dbReference type="GO" id="GO:0022625">
    <property type="term" value="C:cytosolic large ribosomal subunit"/>
    <property type="evidence" value="ECO:0007669"/>
    <property type="project" value="TreeGrafter"/>
</dbReference>
<evidence type="ECO:0000256" key="4">
    <source>
        <dbReference type="ARBA" id="ARBA00022490"/>
    </source>
</evidence>
<keyword evidence="5" id="KW-0689">Ribosomal protein</keyword>
<feature type="domain" description="KOW" evidence="7">
    <location>
        <begin position="10"/>
        <end position="37"/>
    </location>
</feature>
<keyword evidence="6" id="KW-0687">Ribonucleoprotein</keyword>
<dbReference type="GO" id="GO:0003723">
    <property type="term" value="F:RNA binding"/>
    <property type="evidence" value="ECO:0007669"/>
    <property type="project" value="InterPro"/>
</dbReference>
<dbReference type="Pfam" id="PF01929">
    <property type="entry name" value="Ribosomal_L14e"/>
    <property type="match status" value="1"/>
</dbReference>
<organism evidence="8 9">
    <name type="scientific">Thanatephorus cucumeris (strain AG1-IA)</name>
    <name type="common">Rice sheath blight fungus</name>
    <name type="synonym">Rhizoctonia solani</name>
    <dbReference type="NCBI Taxonomy" id="983506"/>
    <lineage>
        <taxon>Eukaryota</taxon>
        <taxon>Fungi</taxon>
        <taxon>Dikarya</taxon>
        <taxon>Basidiomycota</taxon>
        <taxon>Agaricomycotina</taxon>
        <taxon>Agaricomycetes</taxon>
        <taxon>Cantharellales</taxon>
        <taxon>Ceratobasidiaceae</taxon>
        <taxon>Rhizoctonia</taxon>
        <taxon>Rhizoctonia solani AG-1</taxon>
    </lineage>
</organism>
<evidence type="ECO:0000259" key="7">
    <source>
        <dbReference type="SMART" id="SM00739"/>
    </source>
</evidence>
<evidence type="ECO:0000256" key="6">
    <source>
        <dbReference type="ARBA" id="ARBA00023274"/>
    </source>
</evidence>
<dbReference type="InterPro" id="IPR039660">
    <property type="entry name" value="Ribosomal_eL14"/>
</dbReference>
<accession>L8WFJ7</accession>
<dbReference type="GO" id="GO:0042273">
    <property type="term" value="P:ribosomal large subunit biogenesis"/>
    <property type="evidence" value="ECO:0007669"/>
    <property type="project" value="TreeGrafter"/>
</dbReference>
<dbReference type="InterPro" id="IPR014722">
    <property type="entry name" value="Rib_uL2_dom2"/>
</dbReference>
<evidence type="ECO:0000256" key="2">
    <source>
        <dbReference type="ARBA" id="ARBA00004496"/>
    </source>
</evidence>